<dbReference type="Proteomes" id="UP000050761">
    <property type="component" value="Unassembled WGS sequence"/>
</dbReference>
<proteinExistence type="predicted"/>
<evidence type="ECO:0000313" key="3">
    <source>
        <dbReference type="WBParaSite" id="HPBE_0000019201-mRNA-1"/>
    </source>
</evidence>
<evidence type="ECO:0000259" key="1">
    <source>
        <dbReference type="Pfam" id="PF14214"/>
    </source>
</evidence>
<feature type="domain" description="Helitron helicase-like" evidence="1">
    <location>
        <begin position="115"/>
        <end position="239"/>
    </location>
</feature>
<dbReference type="PANTHER" id="PTHR45786">
    <property type="entry name" value="DNA BINDING PROTEIN-LIKE"/>
    <property type="match status" value="1"/>
</dbReference>
<reference evidence="3" key="1">
    <citation type="submission" date="2019-09" db="UniProtKB">
        <authorList>
            <consortium name="WormBaseParasite"/>
        </authorList>
    </citation>
    <scope>IDENTIFICATION</scope>
</reference>
<keyword evidence="2" id="KW-1185">Reference proteome</keyword>
<dbReference type="InterPro" id="IPR025476">
    <property type="entry name" value="Helitron_helicase-like"/>
</dbReference>
<protein>
    <submittedName>
        <fullName evidence="3">Helitron_like_N domain-containing protein</fullName>
    </submittedName>
</protein>
<dbReference type="Pfam" id="PF14214">
    <property type="entry name" value="Helitron_like_N"/>
    <property type="match status" value="2"/>
</dbReference>
<feature type="domain" description="Helitron helicase-like" evidence="1">
    <location>
        <begin position="241"/>
        <end position="264"/>
    </location>
</feature>
<evidence type="ECO:0000313" key="2">
    <source>
        <dbReference type="Proteomes" id="UP000050761"/>
    </source>
</evidence>
<organism evidence="2 3">
    <name type="scientific">Heligmosomoides polygyrus</name>
    <name type="common">Parasitic roundworm</name>
    <dbReference type="NCBI Taxonomy" id="6339"/>
    <lineage>
        <taxon>Eukaryota</taxon>
        <taxon>Metazoa</taxon>
        <taxon>Ecdysozoa</taxon>
        <taxon>Nematoda</taxon>
        <taxon>Chromadorea</taxon>
        <taxon>Rhabditida</taxon>
        <taxon>Rhabditina</taxon>
        <taxon>Rhabditomorpha</taxon>
        <taxon>Strongyloidea</taxon>
        <taxon>Heligmosomidae</taxon>
        <taxon>Heligmosomoides</taxon>
    </lineage>
</organism>
<dbReference type="PANTHER" id="PTHR45786:SF74">
    <property type="entry name" value="ATP-DEPENDENT DNA HELICASE"/>
    <property type="match status" value="1"/>
</dbReference>
<dbReference type="AlphaFoldDB" id="A0A183F267"/>
<accession>A0A183F267</accession>
<name>A0A183F267_HELPZ</name>
<sequence length="462" mass="52244">LQQLYTGTGSESIQFLKHIRNYNNSLAIASTTAQLENPRGGGLYCFKVHGQIFHRIGALRPLAGNTPQCAQMLIMDTEETAAELAGRDVNRECDRATFAVLHQLLQTVNPYVQAYRLMDEVAREEEQRAIEAQRTQRPQYVVDSWLKIEMNRLNYLRKNQKELRLDTVRGLHDYMIGDDSHDGPPGRRIILAASFTGGPRHMIAQYQDAMSIVSKYGKPDIFLTFTCNPNWREIQNNLAGGEVAAYIYVVEFQKRGLSHAHMLITLKKEWKLNTADQIDQLFSAEHPESDSDPKLFDIISKNMIHRLCGNLNPTSPCMRDGACTKRFPKSFRSDTSLNVEYRRRDDGSYVTCVEFELITGTLYPSFVMAAKAAGHLRDDTFFLQSIQEAANDHVYREWLMKIGNGEAISDENGDIQVPPPLICSGKIADAIFGDAFSGRSMDLSERAILTPRNVDADQRLRS</sequence>
<dbReference type="WBParaSite" id="HPBE_0000019201-mRNA-1">
    <property type="protein sequence ID" value="HPBE_0000019201-mRNA-1"/>
    <property type="gene ID" value="HPBE_0000019201"/>
</dbReference>